<comment type="caution">
    <text evidence="1">The sequence shown here is derived from an EMBL/GenBank/DDBJ whole genome shotgun (WGS) entry which is preliminary data.</text>
</comment>
<feature type="non-terminal residue" evidence="1">
    <location>
        <position position="1"/>
    </location>
</feature>
<protein>
    <submittedName>
        <fullName evidence="1">Uncharacterized protein</fullName>
    </submittedName>
</protein>
<name>A0A3M6TSN6_POCDA</name>
<keyword evidence="2" id="KW-1185">Reference proteome</keyword>
<dbReference type="Proteomes" id="UP000275408">
    <property type="component" value="Unassembled WGS sequence"/>
</dbReference>
<gene>
    <name evidence="1" type="ORF">pdam_00011219</name>
</gene>
<dbReference type="STRING" id="46731.A0A3M6TSN6"/>
<feature type="non-terminal residue" evidence="1">
    <location>
        <position position="205"/>
    </location>
</feature>
<dbReference type="AlphaFoldDB" id="A0A3M6TSN6"/>
<proteinExistence type="predicted"/>
<evidence type="ECO:0000313" key="1">
    <source>
        <dbReference type="EMBL" id="RMX44413.1"/>
    </source>
</evidence>
<dbReference type="OrthoDB" id="5988824at2759"/>
<organism evidence="1 2">
    <name type="scientific">Pocillopora damicornis</name>
    <name type="common">Cauliflower coral</name>
    <name type="synonym">Millepora damicornis</name>
    <dbReference type="NCBI Taxonomy" id="46731"/>
    <lineage>
        <taxon>Eukaryota</taxon>
        <taxon>Metazoa</taxon>
        <taxon>Cnidaria</taxon>
        <taxon>Anthozoa</taxon>
        <taxon>Hexacorallia</taxon>
        <taxon>Scleractinia</taxon>
        <taxon>Astrocoeniina</taxon>
        <taxon>Pocilloporidae</taxon>
        <taxon>Pocillopora</taxon>
    </lineage>
</organism>
<evidence type="ECO:0000313" key="2">
    <source>
        <dbReference type="Proteomes" id="UP000275408"/>
    </source>
</evidence>
<dbReference type="EMBL" id="RCHS01002988">
    <property type="protein sequence ID" value="RMX44413.1"/>
    <property type="molecule type" value="Genomic_DNA"/>
</dbReference>
<reference evidence="1 2" key="1">
    <citation type="journal article" date="2018" name="Sci. Rep.">
        <title>Comparative analysis of the Pocillopora damicornis genome highlights role of immune system in coral evolution.</title>
        <authorList>
            <person name="Cunning R."/>
            <person name="Bay R.A."/>
            <person name="Gillette P."/>
            <person name="Baker A.C."/>
            <person name="Traylor-Knowles N."/>
        </authorList>
    </citation>
    <scope>NUCLEOTIDE SEQUENCE [LARGE SCALE GENOMIC DNA]</scope>
    <source>
        <strain evidence="1">RSMAS</strain>
        <tissue evidence="1">Whole animal</tissue>
    </source>
</reference>
<sequence>VAERYSSGRDGNRPDNQLVGRLIKLYEEANSGYTRQKILSIFVCDHSKSYDEARKHAFLNEPGQQMEPPQIKRSRLHSAKVDHFLDFVSISSFLQDVVHGTKKLKLSDGDTLEIPNVVRTVIASSLVQLYTLYCSETGFQPLGRLTLFDILKVCAASKKKSLTGLVSIQTDGSTRRRNERYETPFEKCETVFKDRLQNPLSKGES</sequence>
<accession>A0A3M6TSN6</accession>